<evidence type="ECO:0000256" key="1">
    <source>
        <dbReference type="SAM" id="Coils"/>
    </source>
</evidence>
<dbReference type="EMBL" id="JBHSQO010000002">
    <property type="protein sequence ID" value="MFC6088333.1"/>
    <property type="molecule type" value="Genomic_DNA"/>
</dbReference>
<feature type="coiled-coil region" evidence="1">
    <location>
        <begin position="83"/>
        <end position="110"/>
    </location>
</feature>
<protein>
    <submittedName>
        <fullName evidence="2">Uncharacterized protein</fullName>
    </submittedName>
</protein>
<comment type="caution">
    <text evidence="2">The sequence shown here is derived from an EMBL/GenBank/DDBJ whole genome shotgun (WGS) entry which is preliminary data.</text>
</comment>
<evidence type="ECO:0000313" key="3">
    <source>
        <dbReference type="Proteomes" id="UP001596220"/>
    </source>
</evidence>
<dbReference type="Proteomes" id="UP001596220">
    <property type="component" value="Unassembled WGS sequence"/>
</dbReference>
<dbReference type="RefSeq" id="WP_380632714.1">
    <property type="nucleotide sequence ID" value="NZ_JBHSQO010000002.1"/>
</dbReference>
<sequence length="180" mass="19923">MTDEDLTDLPGPVRAELTRLRAERVVFVSERERLLEQLREADETTRGLMADRDRLAEQVSELGDRVRTGSDREDRDEALSAELAGAHQDREALRAELTRTRAERDRLRLRLLDAELALAGTGGVETAGPAPTTPAGERDRVAAAAARAARLARELAATRATVSWRVTAPLRAVRRRGRQP</sequence>
<reference evidence="3" key="1">
    <citation type="journal article" date="2019" name="Int. J. Syst. Evol. Microbiol.">
        <title>The Global Catalogue of Microorganisms (GCM) 10K type strain sequencing project: providing services to taxonomists for standard genome sequencing and annotation.</title>
        <authorList>
            <consortium name="The Broad Institute Genomics Platform"/>
            <consortium name="The Broad Institute Genome Sequencing Center for Infectious Disease"/>
            <person name="Wu L."/>
            <person name="Ma J."/>
        </authorList>
    </citation>
    <scope>NUCLEOTIDE SEQUENCE [LARGE SCALE GENOMIC DNA]</scope>
    <source>
        <strain evidence="3">CGMCC 4.7246</strain>
    </source>
</reference>
<keyword evidence="1" id="KW-0175">Coiled coil</keyword>
<organism evidence="2 3">
    <name type="scientific">Saccharothrix lopnurensis</name>
    <dbReference type="NCBI Taxonomy" id="1670621"/>
    <lineage>
        <taxon>Bacteria</taxon>
        <taxon>Bacillati</taxon>
        <taxon>Actinomycetota</taxon>
        <taxon>Actinomycetes</taxon>
        <taxon>Pseudonocardiales</taxon>
        <taxon>Pseudonocardiaceae</taxon>
        <taxon>Saccharothrix</taxon>
    </lineage>
</organism>
<keyword evidence="3" id="KW-1185">Reference proteome</keyword>
<accession>A0ABW1NYC9</accession>
<proteinExistence type="predicted"/>
<name>A0ABW1NYC9_9PSEU</name>
<dbReference type="Gene3D" id="1.10.287.1490">
    <property type="match status" value="1"/>
</dbReference>
<gene>
    <name evidence="2" type="ORF">ACFP3R_03550</name>
</gene>
<evidence type="ECO:0000313" key="2">
    <source>
        <dbReference type="EMBL" id="MFC6088333.1"/>
    </source>
</evidence>